<gene>
    <name evidence="3" type="ordered locus">Bcell_3808</name>
</gene>
<dbReference type="PROSITE" id="PS51986">
    <property type="entry name" value="GS_BETA_GRASP"/>
    <property type="match status" value="1"/>
</dbReference>
<dbReference type="eggNOG" id="COG0174">
    <property type="taxonomic scope" value="Bacteria"/>
</dbReference>
<feature type="domain" description="GS beta-grasp" evidence="2">
    <location>
        <begin position="26"/>
        <end position="82"/>
    </location>
</feature>
<comment type="similarity">
    <text evidence="1">Belongs to the glutamine synthetase family.</text>
</comment>
<evidence type="ECO:0000313" key="3">
    <source>
        <dbReference type="EMBL" id="ADU32048.1"/>
    </source>
</evidence>
<dbReference type="GO" id="GO:0006542">
    <property type="term" value="P:glutamine biosynthetic process"/>
    <property type="evidence" value="ECO:0007669"/>
    <property type="project" value="InterPro"/>
</dbReference>
<evidence type="ECO:0000256" key="1">
    <source>
        <dbReference type="PROSITE-ProRule" id="PRU01330"/>
    </source>
</evidence>
<dbReference type="InterPro" id="IPR036651">
    <property type="entry name" value="Gln_synt_N_sf"/>
</dbReference>
<reference evidence="3" key="1">
    <citation type="submission" date="2010-12" db="EMBL/GenBank/DDBJ databases">
        <title>Complete sequence of Bacillus cellulosilyticus DSM 2522.</title>
        <authorList>
            <consortium name="US DOE Joint Genome Institute"/>
            <person name="Lucas S."/>
            <person name="Copeland A."/>
            <person name="Lapidus A."/>
            <person name="Cheng J.-F."/>
            <person name="Bruce D."/>
            <person name="Goodwin L."/>
            <person name="Pitluck S."/>
            <person name="Chertkov O."/>
            <person name="Detter J.C."/>
            <person name="Han C."/>
            <person name="Tapia R."/>
            <person name="Land M."/>
            <person name="Hauser L."/>
            <person name="Jeffries C."/>
            <person name="Kyrpides N."/>
            <person name="Ivanova N."/>
            <person name="Mikhailova N."/>
            <person name="Brumm P."/>
            <person name="Mead D."/>
            <person name="Woyke T."/>
        </authorList>
    </citation>
    <scope>NUCLEOTIDE SEQUENCE [LARGE SCALE GENOMIC DNA]</scope>
    <source>
        <strain evidence="3">DSM 2522</strain>
    </source>
</reference>
<dbReference type="PROSITE" id="PS00180">
    <property type="entry name" value="GLNA_1"/>
    <property type="match status" value="1"/>
</dbReference>
<proteinExistence type="inferred from homology"/>
<keyword evidence="4" id="KW-1185">Reference proteome</keyword>
<dbReference type="InterPro" id="IPR027302">
    <property type="entry name" value="Gln_synth_N_conserv_site"/>
</dbReference>
<organism evidence="3 4">
    <name type="scientific">Evansella cellulosilytica (strain ATCC 21833 / DSM 2522 / FERM P-1141 / JCM 9156 / N-4)</name>
    <name type="common">Bacillus cellulosilyticus</name>
    <dbReference type="NCBI Taxonomy" id="649639"/>
    <lineage>
        <taxon>Bacteria</taxon>
        <taxon>Bacillati</taxon>
        <taxon>Bacillota</taxon>
        <taxon>Bacilli</taxon>
        <taxon>Bacillales</taxon>
        <taxon>Bacillaceae</taxon>
        <taxon>Evansella</taxon>
    </lineage>
</organism>
<dbReference type="InterPro" id="IPR008147">
    <property type="entry name" value="Gln_synt_N"/>
</dbReference>
<protein>
    <submittedName>
        <fullName evidence="3">Glutamine synthetase beta-Grasp</fullName>
    </submittedName>
</protein>
<dbReference type="Gene3D" id="3.10.20.70">
    <property type="entry name" value="Glutamine synthetase, N-terminal domain"/>
    <property type="match status" value="1"/>
</dbReference>
<dbReference type="OrthoDB" id="9807095at2"/>
<dbReference type="Proteomes" id="UP000001401">
    <property type="component" value="Chromosome"/>
</dbReference>
<sequence>MSMLVTQSPVKSESNVAVTEDVIKEKDVELIHLHFVDIEGMMKSVTVTADQLKDIEEGNIMFDGSSIKGFTPINKSDLYLKP</sequence>
<dbReference type="KEGG" id="bco:Bcell_3808"/>
<dbReference type="SUPFAM" id="SSF54368">
    <property type="entry name" value="Glutamine synthetase, N-terminal domain"/>
    <property type="match status" value="1"/>
</dbReference>
<dbReference type="HOGENOM" id="CLU_2551188_0_0_9"/>
<dbReference type="EMBL" id="CP002394">
    <property type="protein sequence ID" value="ADU32048.1"/>
    <property type="molecule type" value="Genomic_DNA"/>
</dbReference>
<evidence type="ECO:0000313" key="4">
    <source>
        <dbReference type="Proteomes" id="UP000001401"/>
    </source>
</evidence>
<dbReference type="STRING" id="649639.Bcell_3808"/>
<dbReference type="AlphaFoldDB" id="E6TU17"/>
<accession>E6TU17</accession>
<dbReference type="GO" id="GO:0004356">
    <property type="term" value="F:glutamine synthetase activity"/>
    <property type="evidence" value="ECO:0007669"/>
    <property type="project" value="InterPro"/>
</dbReference>
<name>E6TU17_EVAC2</name>
<evidence type="ECO:0000259" key="2">
    <source>
        <dbReference type="PROSITE" id="PS51986"/>
    </source>
</evidence>
<dbReference type="Pfam" id="PF03951">
    <property type="entry name" value="Gln-synt_N"/>
    <property type="match status" value="1"/>
</dbReference>